<organism evidence="2 3">
    <name type="scientific">Paraburkholderia bryophila</name>
    <dbReference type="NCBI Taxonomy" id="420952"/>
    <lineage>
        <taxon>Bacteria</taxon>
        <taxon>Pseudomonadati</taxon>
        <taxon>Pseudomonadota</taxon>
        <taxon>Betaproteobacteria</taxon>
        <taxon>Burkholderiales</taxon>
        <taxon>Burkholderiaceae</taxon>
        <taxon>Paraburkholderia</taxon>
    </lineage>
</organism>
<dbReference type="GO" id="GO:0016705">
    <property type="term" value="F:oxidoreductase activity, acting on paired donors, with incorporation or reduction of molecular oxygen"/>
    <property type="evidence" value="ECO:0007669"/>
    <property type="project" value="InterPro"/>
</dbReference>
<dbReference type="Pfam" id="PF00296">
    <property type="entry name" value="Bac_luciferase"/>
    <property type="match status" value="1"/>
</dbReference>
<evidence type="ECO:0000259" key="1">
    <source>
        <dbReference type="Pfam" id="PF00296"/>
    </source>
</evidence>
<dbReference type="GO" id="GO:0005829">
    <property type="term" value="C:cytosol"/>
    <property type="evidence" value="ECO:0007669"/>
    <property type="project" value="TreeGrafter"/>
</dbReference>
<dbReference type="InterPro" id="IPR011251">
    <property type="entry name" value="Luciferase-like_dom"/>
</dbReference>
<accession>A0A7Y9WHN1</accession>
<dbReference type="SUPFAM" id="SSF51679">
    <property type="entry name" value="Bacterial luciferase-like"/>
    <property type="match status" value="1"/>
</dbReference>
<dbReference type="AlphaFoldDB" id="A0A7Y9WHN1"/>
<protein>
    <recommendedName>
        <fullName evidence="1">Luciferase-like domain-containing protein</fullName>
    </recommendedName>
</protein>
<proteinExistence type="predicted"/>
<dbReference type="PANTHER" id="PTHR30137">
    <property type="entry name" value="LUCIFERASE-LIKE MONOOXYGENASE"/>
    <property type="match status" value="1"/>
</dbReference>
<comment type="caution">
    <text evidence="2">The sequence shown here is derived from an EMBL/GenBank/DDBJ whole genome shotgun (WGS) entry which is preliminary data.</text>
</comment>
<name>A0A7Y9WHN1_9BURK</name>
<sequence length="181" mass="19100">MCAVRIDHLAFLTPGNYPDDAPLAGFERTLELFRVGESLGYDSAWVRQRHLERAVSSAATFLAAASQRTTRIGLGAAVIQMGYENPFRLAEDLATVDVLSHGRLNIGLSAGAPAHGILLGALARNARAAHCAGPRDRADGWRRCPHPAALSRVRRSAPRAHADAAGRAAHVVRTGPGGIGG</sequence>
<dbReference type="EMBL" id="JACCAU010000001">
    <property type="protein sequence ID" value="NYH20033.1"/>
    <property type="molecule type" value="Genomic_DNA"/>
</dbReference>
<reference evidence="2 3" key="1">
    <citation type="submission" date="2020-07" db="EMBL/GenBank/DDBJ databases">
        <title>Exploring microbial biodiversity for novel pathways involved in the catabolism of aromatic compounds derived from lignin.</title>
        <authorList>
            <person name="Elkins J."/>
        </authorList>
    </citation>
    <scope>NUCLEOTIDE SEQUENCE [LARGE SCALE GENOMIC DNA]</scope>
    <source>
        <strain evidence="2 3">H2C3B</strain>
    </source>
</reference>
<dbReference type="InterPro" id="IPR050766">
    <property type="entry name" value="Bact_Lucif_Oxidored"/>
</dbReference>
<gene>
    <name evidence="2" type="ORF">GGD41_007261</name>
</gene>
<feature type="domain" description="Luciferase-like" evidence="1">
    <location>
        <begin position="21"/>
        <end position="116"/>
    </location>
</feature>
<dbReference type="PANTHER" id="PTHR30137:SF15">
    <property type="entry name" value="BLL6902 PROTEIN"/>
    <property type="match status" value="1"/>
</dbReference>
<dbReference type="InterPro" id="IPR036661">
    <property type="entry name" value="Luciferase-like_sf"/>
</dbReference>
<dbReference type="Proteomes" id="UP000572540">
    <property type="component" value="Unassembled WGS sequence"/>
</dbReference>
<dbReference type="Gene3D" id="3.20.20.30">
    <property type="entry name" value="Luciferase-like domain"/>
    <property type="match status" value="1"/>
</dbReference>
<evidence type="ECO:0000313" key="3">
    <source>
        <dbReference type="Proteomes" id="UP000572540"/>
    </source>
</evidence>
<evidence type="ECO:0000313" key="2">
    <source>
        <dbReference type="EMBL" id="NYH20033.1"/>
    </source>
</evidence>